<sequence length="283" mass="31707">MQHQRHHTEPVIPQAARSNDGSIVSLNPEENEEFELSLAGENIQGIDEAEEESRSSIRAEDVVSTEETSKSTFSYASTLMKAPPNPTPKPSTQLPTAGANITKSGPKLVYNVKFKRSQRNFILGQRITRDVKLGCYVKVEADRGEDLGIVFSIVSMEKYLASNRSKSDNDTGSGEGPDQPAVSAGDLKRIMRVATNDEISLLEVKREDEDALLKICRTKAHQRGLPMTVVDAEYQFDRNKLTFFFEADTRIDFRELVRDLFSIYKTRIWMQQLDKGGGTVDSK</sequence>
<feature type="domain" description="PSP1 C-terminal" evidence="2">
    <location>
        <begin position="188"/>
        <end position="273"/>
    </location>
</feature>
<reference evidence="3 4" key="1">
    <citation type="journal article" date="2004" name="Science">
        <title>The genome of the diatom Thalassiosira pseudonana: ecology, evolution, and metabolism.</title>
        <authorList>
            <person name="Armbrust E.V."/>
            <person name="Berges J.A."/>
            <person name="Bowler C."/>
            <person name="Green B.R."/>
            <person name="Martinez D."/>
            <person name="Putnam N.H."/>
            <person name="Zhou S."/>
            <person name="Allen A.E."/>
            <person name="Apt K.E."/>
            <person name="Bechner M."/>
            <person name="Brzezinski M.A."/>
            <person name="Chaal B.K."/>
            <person name="Chiovitti A."/>
            <person name="Davis A.K."/>
            <person name="Demarest M.S."/>
            <person name="Detter J.C."/>
            <person name="Glavina T."/>
            <person name="Goodstein D."/>
            <person name="Hadi M.Z."/>
            <person name="Hellsten U."/>
            <person name="Hildebrand M."/>
            <person name="Jenkins B.D."/>
            <person name="Jurka J."/>
            <person name="Kapitonov V.V."/>
            <person name="Kroger N."/>
            <person name="Lau W.W."/>
            <person name="Lane T.W."/>
            <person name="Larimer F.W."/>
            <person name="Lippmeier J.C."/>
            <person name="Lucas S."/>
            <person name="Medina M."/>
            <person name="Montsant A."/>
            <person name="Obornik M."/>
            <person name="Parker M.S."/>
            <person name="Palenik B."/>
            <person name="Pazour G.J."/>
            <person name="Richardson P.M."/>
            <person name="Rynearson T.A."/>
            <person name="Saito M.A."/>
            <person name="Schwartz D.C."/>
            <person name="Thamatrakoln K."/>
            <person name="Valentin K."/>
            <person name="Vardi A."/>
            <person name="Wilkerson F.P."/>
            <person name="Rokhsar D.S."/>
        </authorList>
    </citation>
    <scope>NUCLEOTIDE SEQUENCE [LARGE SCALE GENOMIC DNA]</scope>
    <source>
        <strain evidence="3 4">CCMP1335</strain>
    </source>
</reference>
<feature type="compositionally biased region" description="Polar residues" evidence="1">
    <location>
        <begin position="90"/>
        <end position="100"/>
    </location>
</feature>
<feature type="region of interest" description="Disordered" evidence="1">
    <location>
        <begin position="79"/>
        <end position="100"/>
    </location>
</feature>
<dbReference type="PaxDb" id="35128-Thaps261539"/>
<dbReference type="GO" id="GO:0005737">
    <property type="term" value="C:cytoplasm"/>
    <property type="evidence" value="ECO:0000318"/>
    <property type="project" value="GO_Central"/>
</dbReference>
<dbReference type="HOGENOM" id="CLU_985122_0_0_1"/>
<dbReference type="PROSITE" id="PS51411">
    <property type="entry name" value="PSP1_C"/>
    <property type="match status" value="1"/>
</dbReference>
<feature type="compositionally biased region" description="Polar residues" evidence="1">
    <location>
        <begin position="16"/>
        <end position="25"/>
    </location>
</feature>
<dbReference type="InParanoid" id="B8BVJ8"/>
<dbReference type="GO" id="GO:0003729">
    <property type="term" value="F:mRNA binding"/>
    <property type="evidence" value="ECO:0000318"/>
    <property type="project" value="GO_Central"/>
</dbReference>
<accession>B8BVJ8</accession>
<evidence type="ECO:0000313" key="4">
    <source>
        <dbReference type="Proteomes" id="UP000001449"/>
    </source>
</evidence>
<dbReference type="OMA" id="RIWFAYL"/>
<dbReference type="eggNOG" id="KOG4679">
    <property type="taxonomic scope" value="Eukaryota"/>
</dbReference>
<evidence type="ECO:0000256" key="1">
    <source>
        <dbReference type="SAM" id="MobiDB-lite"/>
    </source>
</evidence>
<dbReference type="GeneID" id="7452351"/>
<evidence type="ECO:0000259" key="2">
    <source>
        <dbReference type="PROSITE" id="PS51411"/>
    </source>
</evidence>
<dbReference type="NCBIfam" id="NF041131">
    <property type="entry name" value="RicT_YaaT_fam"/>
    <property type="match status" value="1"/>
</dbReference>
<feature type="region of interest" description="Disordered" evidence="1">
    <location>
        <begin position="1"/>
        <end position="30"/>
    </location>
</feature>
<dbReference type="Pfam" id="PF04468">
    <property type="entry name" value="PSP1"/>
    <property type="match status" value="1"/>
</dbReference>
<dbReference type="KEGG" id="tps:THAPSDRAFT_261539"/>
<name>B8BVJ8_THAPS</name>
<protein>
    <recommendedName>
        <fullName evidence="2">PSP1 C-terminal domain-containing protein</fullName>
    </recommendedName>
</protein>
<organism evidence="3 4">
    <name type="scientific">Thalassiosira pseudonana</name>
    <name type="common">Marine diatom</name>
    <name type="synonym">Cyclotella nana</name>
    <dbReference type="NCBI Taxonomy" id="35128"/>
    <lineage>
        <taxon>Eukaryota</taxon>
        <taxon>Sar</taxon>
        <taxon>Stramenopiles</taxon>
        <taxon>Ochrophyta</taxon>
        <taxon>Bacillariophyta</taxon>
        <taxon>Coscinodiscophyceae</taxon>
        <taxon>Thalassiosirophycidae</taxon>
        <taxon>Thalassiosirales</taxon>
        <taxon>Thalassiosiraceae</taxon>
        <taxon>Thalassiosira</taxon>
    </lineage>
</organism>
<reference evidence="3 4" key="2">
    <citation type="journal article" date="2008" name="Nature">
        <title>The Phaeodactylum genome reveals the evolutionary history of diatom genomes.</title>
        <authorList>
            <person name="Bowler C."/>
            <person name="Allen A.E."/>
            <person name="Badger J.H."/>
            <person name="Grimwood J."/>
            <person name="Jabbari K."/>
            <person name="Kuo A."/>
            <person name="Maheswari U."/>
            <person name="Martens C."/>
            <person name="Maumus F."/>
            <person name="Otillar R.P."/>
            <person name="Rayko E."/>
            <person name="Salamov A."/>
            <person name="Vandepoele K."/>
            <person name="Beszteri B."/>
            <person name="Gruber A."/>
            <person name="Heijde M."/>
            <person name="Katinka M."/>
            <person name="Mock T."/>
            <person name="Valentin K."/>
            <person name="Verret F."/>
            <person name="Berges J.A."/>
            <person name="Brownlee C."/>
            <person name="Cadoret J.P."/>
            <person name="Chiovitti A."/>
            <person name="Choi C.J."/>
            <person name="Coesel S."/>
            <person name="De Martino A."/>
            <person name="Detter J.C."/>
            <person name="Durkin C."/>
            <person name="Falciatore A."/>
            <person name="Fournet J."/>
            <person name="Haruta M."/>
            <person name="Huysman M.J."/>
            <person name="Jenkins B.D."/>
            <person name="Jiroutova K."/>
            <person name="Jorgensen R.E."/>
            <person name="Joubert Y."/>
            <person name="Kaplan A."/>
            <person name="Kroger N."/>
            <person name="Kroth P.G."/>
            <person name="La Roche J."/>
            <person name="Lindquist E."/>
            <person name="Lommer M."/>
            <person name="Martin-Jezequel V."/>
            <person name="Lopez P.J."/>
            <person name="Lucas S."/>
            <person name="Mangogna M."/>
            <person name="McGinnis K."/>
            <person name="Medlin L.K."/>
            <person name="Montsant A."/>
            <person name="Oudot-Le Secq M.P."/>
            <person name="Napoli C."/>
            <person name="Obornik M."/>
            <person name="Parker M.S."/>
            <person name="Petit J.L."/>
            <person name="Porcel B.M."/>
            <person name="Poulsen N."/>
            <person name="Robison M."/>
            <person name="Rychlewski L."/>
            <person name="Rynearson T.A."/>
            <person name="Schmutz J."/>
            <person name="Shapiro H."/>
            <person name="Siaut M."/>
            <person name="Stanley M."/>
            <person name="Sussman M.R."/>
            <person name="Taylor A.R."/>
            <person name="Vardi A."/>
            <person name="von Dassow P."/>
            <person name="Vyverman W."/>
            <person name="Willis A."/>
            <person name="Wyrwicz L.S."/>
            <person name="Rokhsar D.S."/>
            <person name="Weissenbach J."/>
            <person name="Armbrust E.V."/>
            <person name="Green B.R."/>
            <person name="Van de Peer Y."/>
            <person name="Grigoriev I.V."/>
        </authorList>
    </citation>
    <scope>NUCLEOTIDE SEQUENCE [LARGE SCALE GENOMIC DNA]</scope>
    <source>
        <strain evidence="3 4">CCMP1335</strain>
    </source>
</reference>
<evidence type="ECO:0000313" key="3">
    <source>
        <dbReference type="EMBL" id="EED95473.1"/>
    </source>
</evidence>
<dbReference type="Proteomes" id="UP000001449">
    <property type="component" value="Chromosome 2"/>
</dbReference>
<dbReference type="AlphaFoldDB" id="B8BVJ8"/>
<gene>
    <name evidence="3" type="ORF">THAPSDRAFT_261539</name>
</gene>
<dbReference type="PANTHER" id="PTHR43830:SF3">
    <property type="entry name" value="PROTEIN PSP1"/>
    <property type="match status" value="1"/>
</dbReference>
<dbReference type="EMBL" id="CM000639">
    <property type="protein sequence ID" value="EED95473.1"/>
    <property type="molecule type" value="Genomic_DNA"/>
</dbReference>
<dbReference type="InterPro" id="IPR007557">
    <property type="entry name" value="PSP1_C"/>
</dbReference>
<keyword evidence="4" id="KW-1185">Reference proteome</keyword>
<dbReference type="PANTHER" id="PTHR43830">
    <property type="entry name" value="PROTEIN PSP1"/>
    <property type="match status" value="1"/>
</dbReference>
<proteinExistence type="predicted"/>
<dbReference type="RefSeq" id="XP_002288030.1">
    <property type="nucleotide sequence ID" value="XM_002287994.1"/>
</dbReference>
<dbReference type="InterPro" id="IPR047767">
    <property type="entry name" value="PSP1-like"/>
</dbReference>